<dbReference type="GO" id="GO:0005739">
    <property type="term" value="C:mitochondrion"/>
    <property type="evidence" value="ECO:0007669"/>
    <property type="project" value="GOC"/>
</dbReference>
<comment type="caution">
    <text evidence="8">The sequence shown here is derived from an EMBL/GenBank/DDBJ whole genome shotgun (WGS) entry which is preliminary data.</text>
</comment>
<evidence type="ECO:0000256" key="6">
    <source>
        <dbReference type="SAM" id="Phobius"/>
    </source>
</evidence>
<dbReference type="Proteomes" id="UP000604825">
    <property type="component" value="Unassembled WGS sequence"/>
</dbReference>
<protein>
    <recommendedName>
        <fullName evidence="7">Thioredoxin domain-containing protein</fullName>
    </recommendedName>
</protein>
<keyword evidence="6" id="KW-0472">Membrane</keyword>
<dbReference type="InterPro" id="IPR036249">
    <property type="entry name" value="Thioredoxin-like_sf"/>
</dbReference>
<dbReference type="OrthoDB" id="270009at2759"/>
<evidence type="ECO:0000256" key="5">
    <source>
        <dbReference type="SAM" id="MobiDB-lite"/>
    </source>
</evidence>
<dbReference type="CDD" id="cd02968">
    <property type="entry name" value="SCO"/>
    <property type="match status" value="1"/>
</dbReference>
<keyword evidence="6" id="KW-1133">Transmembrane helix</keyword>
<feature type="disulfide bond" description="Redox-active" evidence="4">
    <location>
        <begin position="151"/>
        <end position="155"/>
    </location>
</feature>
<dbReference type="PANTHER" id="PTHR12151:SF5">
    <property type="entry name" value="AT19154P"/>
    <property type="match status" value="1"/>
</dbReference>
<keyword evidence="3" id="KW-0479">Metal-binding</keyword>
<dbReference type="AlphaFoldDB" id="A0A811PR22"/>
<reference evidence="8" key="1">
    <citation type="submission" date="2020-10" db="EMBL/GenBank/DDBJ databases">
        <authorList>
            <person name="Han B."/>
            <person name="Lu T."/>
            <person name="Zhao Q."/>
            <person name="Huang X."/>
            <person name="Zhao Y."/>
        </authorList>
    </citation>
    <scope>NUCLEOTIDE SEQUENCE</scope>
</reference>
<proteinExistence type="inferred from homology"/>
<dbReference type="FunFam" id="3.40.30.10:FF:000013">
    <property type="entry name" value="Blast:Protein SCO1 homolog, mitochondrial"/>
    <property type="match status" value="1"/>
</dbReference>
<keyword evidence="2 3" id="KW-0186">Copper</keyword>
<feature type="binding site" evidence="3">
    <location>
        <position position="155"/>
    </location>
    <ligand>
        <name>Cu cation</name>
        <dbReference type="ChEBI" id="CHEBI:23378"/>
    </ligand>
</feature>
<feature type="transmembrane region" description="Helical" evidence="6">
    <location>
        <begin position="70"/>
        <end position="89"/>
    </location>
</feature>
<keyword evidence="9" id="KW-1185">Reference proteome</keyword>
<dbReference type="Gene3D" id="3.40.30.10">
    <property type="entry name" value="Glutaredoxin"/>
    <property type="match status" value="1"/>
</dbReference>
<dbReference type="PANTHER" id="PTHR12151">
    <property type="entry name" value="ELECTRON TRANSPORT PROTIN SCO1/SENC FAMILY MEMBER"/>
    <property type="match status" value="1"/>
</dbReference>
<sequence>MRGRASHLRALLSRALSPSLPPRGRALPQGGSKPPAPAAAGSAGGEGGDDGQSGKSEQADARKAVRGGPVSWLSFLLLLVTGGGIIVYYDKEKKRHIEELKNRTSAVRPGQSVGTAAIGGPFKLLNHDGKPVTEKDFMGKWTLFYFGFTHCPDICPDELQKMAAAIDKIKEKAKLDVVPVFITVDPERDTVEQVRDYVKEFHPDLIGLTGTTDEGLLPLFLRAVARLAACLATRPVSETAATVLYHAGALPRDPALERLVCDDMLDGGDDDCILHFVVGVMRSLG</sequence>
<gene>
    <name evidence="8" type="ORF">NCGR_LOCUS32178</name>
</gene>
<evidence type="ECO:0000256" key="3">
    <source>
        <dbReference type="PIRSR" id="PIRSR603782-1"/>
    </source>
</evidence>
<dbReference type="GO" id="GO:0033617">
    <property type="term" value="P:mitochondrial respiratory chain complex IV assembly"/>
    <property type="evidence" value="ECO:0007669"/>
    <property type="project" value="TreeGrafter"/>
</dbReference>
<evidence type="ECO:0000313" key="8">
    <source>
        <dbReference type="EMBL" id="CAD6248010.1"/>
    </source>
</evidence>
<dbReference type="PROSITE" id="PS51352">
    <property type="entry name" value="THIOREDOXIN_2"/>
    <property type="match status" value="1"/>
</dbReference>
<dbReference type="InterPro" id="IPR013766">
    <property type="entry name" value="Thioredoxin_domain"/>
</dbReference>
<organism evidence="8 9">
    <name type="scientific">Miscanthus lutarioriparius</name>
    <dbReference type="NCBI Taxonomy" id="422564"/>
    <lineage>
        <taxon>Eukaryota</taxon>
        <taxon>Viridiplantae</taxon>
        <taxon>Streptophyta</taxon>
        <taxon>Embryophyta</taxon>
        <taxon>Tracheophyta</taxon>
        <taxon>Spermatophyta</taxon>
        <taxon>Magnoliopsida</taxon>
        <taxon>Liliopsida</taxon>
        <taxon>Poales</taxon>
        <taxon>Poaceae</taxon>
        <taxon>PACMAD clade</taxon>
        <taxon>Panicoideae</taxon>
        <taxon>Andropogonodae</taxon>
        <taxon>Andropogoneae</taxon>
        <taxon>Saccharinae</taxon>
        <taxon>Miscanthus</taxon>
    </lineage>
</organism>
<dbReference type="GO" id="GO:0046872">
    <property type="term" value="F:metal ion binding"/>
    <property type="evidence" value="ECO:0007669"/>
    <property type="project" value="UniProtKB-KW"/>
</dbReference>
<keyword evidence="4" id="KW-1015">Disulfide bond</keyword>
<evidence type="ECO:0000256" key="4">
    <source>
        <dbReference type="PIRSR" id="PIRSR603782-2"/>
    </source>
</evidence>
<feature type="region of interest" description="Disordered" evidence="5">
    <location>
        <begin position="1"/>
        <end position="62"/>
    </location>
</feature>
<dbReference type="SUPFAM" id="SSF52833">
    <property type="entry name" value="Thioredoxin-like"/>
    <property type="match status" value="1"/>
</dbReference>
<evidence type="ECO:0000256" key="2">
    <source>
        <dbReference type="ARBA" id="ARBA00023008"/>
    </source>
</evidence>
<evidence type="ECO:0000259" key="7">
    <source>
        <dbReference type="PROSITE" id="PS51352"/>
    </source>
</evidence>
<dbReference type="Pfam" id="PF02630">
    <property type="entry name" value="SCO1-SenC"/>
    <property type="match status" value="1"/>
</dbReference>
<comment type="similarity">
    <text evidence="1">Belongs to the SCO1/2 family.</text>
</comment>
<evidence type="ECO:0000256" key="1">
    <source>
        <dbReference type="ARBA" id="ARBA00010996"/>
    </source>
</evidence>
<feature type="binding site" evidence="3">
    <location>
        <position position="151"/>
    </location>
    <ligand>
        <name>Cu cation</name>
        <dbReference type="ChEBI" id="CHEBI:23378"/>
    </ligand>
</feature>
<name>A0A811PR22_9POAL</name>
<keyword evidence="6" id="KW-0812">Transmembrane</keyword>
<accession>A0A811PR22</accession>
<feature type="domain" description="Thioredoxin" evidence="7">
    <location>
        <begin position="113"/>
        <end position="270"/>
    </location>
</feature>
<feature type="compositionally biased region" description="Low complexity" evidence="5">
    <location>
        <begin position="8"/>
        <end position="41"/>
    </location>
</feature>
<dbReference type="EMBL" id="CAJGYO010000007">
    <property type="protein sequence ID" value="CAD6248010.1"/>
    <property type="molecule type" value="Genomic_DNA"/>
</dbReference>
<dbReference type="InterPro" id="IPR003782">
    <property type="entry name" value="SCO1/SenC"/>
</dbReference>
<evidence type="ECO:0000313" key="9">
    <source>
        <dbReference type="Proteomes" id="UP000604825"/>
    </source>
</evidence>